<evidence type="ECO:0000313" key="1">
    <source>
        <dbReference type="EMBL" id="CRF52919.1"/>
    </source>
</evidence>
<dbReference type="GeneID" id="82132530"/>
<gene>
    <name evidence="1" type="ORF">HAL07_13840</name>
</gene>
<dbReference type="RefSeq" id="WP_156295958.1">
    <property type="nucleotide sequence ID" value="NZ_CDMG01000009.1"/>
</dbReference>
<dbReference type="Proteomes" id="UP000043437">
    <property type="component" value="Unassembled WGS sequence"/>
</dbReference>
<proteinExistence type="predicted"/>
<name>A0A0K2Y4X1_9HELI</name>
<evidence type="ECO:0000313" key="2">
    <source>
        <dbReference type="Proteomes" id="UP000043437"/>
    </source>
</evidence>
<reference evidence="2" key="1">
    <citation type="submission" date="2014-12" db="EMBL/GenBank/DDBJ databases">
        <authorList>
            <person name="Jaenicke S."/>
        </authorList>
    </citation>
    <scope>NUCLEOTIDE SEQUENCE [LARGE SCALE GENOMIC DNA]</scope>
</reference>
<dbReference type="EMBL" id="CDMG01000009">
    <property type="protein sequence ID" value="CRF52919.1"/>
    <property type="molecule type" value="Genomic_DNA"/>
</dbReference>
<protein>
    <submittedName>
        <fullName evidence="1">Uncharacterized protein</fullName>
    </submittedName>
</protein>
<organism evidence="1 2">
    <name type="scientific">Helicobacter ailurogastricus</name>
    <dbReference type="NCBI Taxonomy" id="1578720"/>
    <lineage>
        <taxon>Bacteria</taxon>
        <taxon>Pseudomonadati</taxon>
        <taxon>Campylobacterota</taxon>
        <taxon>Epsilonproteobacteria</taxon>
        <taxon>Campylobacterales</taxon>
        <taxon>Helicobacteraceae</taxon>
        <taxon>Helicobacter</taxon>
    </lineage>
</organism>
<dbReference type="AlphaFoldDB" id="A0A0K2Y4X1"/>
<accession>A0A0K2Y4X1</accession>
<sequence>MARNIKPATSEKIGSSIATSIEGAVKYQLIKEAFSHLVRLAPYIPWLLALIYS</sequence>